<keyword evidence="3 6" id="KW-0812">Transmembrane</keyword>
<keyword evidence="8" id="KW-1185">Reference proteome</keyword>
<feature type="transmembrane region" description="Helical" evidence="6">
    <location>
        <begin position="197"/>
        <end position="218"/>
    </location>
</feature>
<comment type="similarity">
    <text evidence="2">Belongs to the TMEM86 family.</text>
</comment>
<reference evidence="7 8" key="1">
    <citation type="submission" date="2019-05" db="EMBL/GenBank/DDBJ databases">
        <title>Algicella ahnfeltiae gen. nov., sp. nov., a novel marine bacterium of the family Flavobacteriaceae isolated from a red alga.</title>
        <authorList>
            <person name="Nedashkovskaya O.I."/>
            <person name="Kukhlevskiy A.D."/>
            <person name="Kim S.-G."/>
            <person name="Zhukova N.V."/>
            <person name="Mikhailov V.V."/>
        </authorList>
    </citation>
    <scope>NUCLEOTIDE SEQUENCE [LARGE SCALE GENOMIC DNA]</scope>
    <source>
        <strain evidence="7 8">10Alg115</strain>
    </source>
</reference>
<accession>A0A5B7TT86</accession>
<evidence type="ECO:0000313" key="8">
    <source>
        <dbReference type="Proteomes" id="UP000306229"/>
    </source>
</evidence>
<evidence type="ECO:0000256" key="3">
    <source>
        <dbReference type="ARBA" id="ARBA00022692"/>
    </source>
</evidence>
<dbReference type="InterPro" id="IPR012506">
    <property type="entry name" value="TMEM86B-like"/>
</dbReference>
<evidence type="ECO:0000256" key="2">
    <source>
        <dbReference type="ARBA" id="ARBA00007375"/>
    </source>
</evidence>
<dbReference type="RefSeq" id="WP_138950889.1">
    <property type="nucleotide sequence ID" value="NZ_CP040749.1"/>
</dbReference>
<feature type="transmembrane region" description="Helical" evidence="6">
    <location>
        <begin position="12"/>
        <end position="32"/>
    </location>
</feature>
<dbReference type="OrthoDB" id="5651790at2"/>
<feature type="transmembrane region" description="Helical" evidence="6">
    <location>
        <begin position="171"/>
        <end position="191"/>
    </location>
</feature>
<dbReference type="GO" id="GO:0016787">
    <property type="term" value="F:hydrolase activity"/>
    <property type="evidence" value="ECO:0007669"/>
    <property type="project" value="TreeGrafter"/>
</dbReference>
<feature type="transmembrane region" description="Helical" evidence="6">
    <location>
        <begin position="113"/>
        <end position="133"/>
    </location>
</feature>
<name>A0A5B7TT86_9FLAO</name>
<gene>
    <name evidence="7" type="ORF">FF125_16880</name>
</gene>
<dbReference type="GO" id="GO:0016020">
    <property type="term" value="C:membrane"/>
    <property type="evidence" value="ECO:0007669"/>
    <property type="project" value="UniProtKB-SubCell"/>
</dbReference>
<dbReference type="Proteomes" id="UP000306229">
    <property type="component" value="Chromosome"/>
</dbReference>
<keyword evidence="4 6" id="KW-1133">Transmembrane helix</keyword>
<dbReference type="Pfam" id="PF07947">
    <property type="entry name" value="YhhN"/>
    <property type="match status" value="1"/>
</dbReference>
<dbReference type="EMBL" id="CP040749">
    <property type="protein sequence ID" value="QCX40035.1"/>
    <property type="molecule type" value="Genomic_DNA"/>
</dbReference>
<comment type="subcellular location">
    <subcellularLocation>
        <location evidence="1">Membrane</location>
        <topology evidence="1">Multi-pass membrane protein</topology>
    </subcellularLocation>
</comment>
<sequence>MTTTKNNTKVTIITALFVIVSLCDMVGVVFNIELLRSVFKPLLMLTLLMLYLVSTKQVNGWYIGALVFSFFGDVLLLFEGELYFMLGLISFLIAHIIYIKIVLGWINSSNLKTILIATVPFLIVFFALINLLKNSLNELFVPVVVYGVTISVMGIVSLLFYLHRKSIASKYMFIGACLFIISDSVLAINKFYTTNNIFPIIIMLTYLTAQYLILRAVLTHEKE</sequence>
<evidence type="ECO:0000256" key="1">
    <source>
        <dbReference type="ARBA" id="ARBA00004141"/>
    </source>
</evidence>
<feature type="transmembrane region" description="Helical" evidence="6">
    <location>
        <begin position="84"/>
        <end position="106"/>
    </location>
</feature>
<dbReference type="PANTHER" id="PTHR31885:SF6">
    <property type="entry name" value="GH04784P"/>
    <property type="match status" value="1"/>
</dbReference>
<dbReference type="PANTHER" id="PTHR31885">
    <property type="entry name" value="GH04784P"/>
    <property type="match status" value="1"/>
</dbReference>
<keyword evidence="5 6" id="KW-0472">Membrane</keyword>
<evidence type="ECO:0000313" key="7">
    <source>
        <dbReference type="EMBL" id="QCX40035.1"/>
    </source>
</evidence>
<proteinExistence type="inferred from homology"/>
<evidence type="ECO:0000256" key="5">
    <source>
        <dbReference type="ARBA" id="ARBA00023136"/>
    </source>
</evidence>
<organism evidence="7 8">
    <name type="scientific">Aureibaculum algae</name>
    <dbReference type="NCBI Taxonomy" id="2584122"/>
    <lineage>
        <taxon>Bacteria</taxon>
        <taxon>Pseudomonadati</taxon>
        <taxon>Bacteroidota</taxon>
        <taxon>Flavobacteriia</taxon>
        <taxon>Flavobacteriales</taxon>
        <taxon>Flavobacteriaceae</taxon>
        <taxon>Aureibaculum</taxon>
    </lineage>
</organism>
<dbReference type="KEGG" id="fbe:FF125_16880"/>
<evidence type="ECO:0000256" key="4">
    <source>
        <dbReference type="ARBA" id="ARBA00022989"/>
    </source>
</evidence>
<evidence type="ECO:0000256" key="6">
    <source>
        <dbReference type="SAM" id="Phobius"/>
    </source>
</evidence>
<dbReference type="AlphaFoldDB" id="A0A5B7TT86"/>
<protein>
    <submittedName>
        <fullName evidence="7">Lysoplasmalogenase</fullName>
    </submittedName>
</protein>
<feature type="transmembrane region" description="Helical" evidence="6">
    <location>
        <begin position="139"/>
        <end position="162"/>
    </location>
</feature>